<keyword evidence="5" id="KW-0443">Lipid metabolism</keyword>
<evidence type="ECO:0000256" key="1">
    <source>
        <dbReference type="ARBA" id="ARBA00009755"/>
    </source>
</evidence>
<evidence type="ECO:0000256" key="5">
    <source>
        <dbReference type="ARBA" id="ARBA00023098"/>
    </source>
</evidence>
<evidence type="ECO:0000256" key="2">
    <source>
        <dbReference type="ARBA" id="ARBA00022516"/>
    </source>
</evidence>
<dbReference type="Proteomes" id="UP000245699">
    <property type="component" value="Unassembled WGS sequence"/>
</dbReference>
<dbReference type="NCBIfam" id="TIGR01787">
    <property type="entry name" value="squalene_cyclas"/>
    <property type="match status" value="1"/>
</dbReference>
<dbReference type="InterPro" id="IPR006076">
    <property type="entry name" value="FAD-dep_OxRdtase"/>
</dbReference>
<feature type="domain" description="Squalene cyclase C-terminal" evidence="9">
    <location>
        <begin position="821"/>
        <end position="1128"/>
    </location>
</feature>
<dbReference type="InterPro" id="IPR032697">
    <property type="entry name" value="SQ_cyclase_N"/>
</dbReference>
<dbReference type="InterPro" id="IPR006181">
    <property type="entry name" value="D-amino_acid_oxidase_CS"/>
</dbReference>
<evidence type="ECO:0000259" key="9">
    <source>
        <dbReference type="Pfam" id="PF13243"/>
    </source>
</evidence>
<evidence type="ECO:0000259" key="10">
    <source>
        <dbReference type="Pfam" id="PF13249"/>
    </source>
</evidence>
<keyword evidence="4" id="KW-0752">Steroid biosynthesis</keyword>
<dbReference type="SUPFAM" id="SSF54373">
    <property type="entry name" value="FAD-linked reductases, C-terminal domain"/>
    <property type="match status" value="1"/>
</dbReference>
<keyword evidence="2" id="KW-0444">Lipid biosynthesis</keyword>
<protein>
    <recommendedName>
        <fullName evidence="7">lanosterol synthase</fullName>
        <ecNumber evidence="7">5.4.99.7</ecNumber>
    </recommendedName>
</protein>
<keyword evidence="6" id="KW-0413">Isomerase</keyword>
<dbReference type="PROSITE" id="PS01074">
    <property type="entry name" value="TERPENE_SYNTHASES"/>
    <property type="match status" value="1"/>
</dbReference>
<keyword evidence="12" id="KW-1185">Reference proteome</keyword>
<dbReference type="Gene3D" id="6.20.120.20">
    <property type="match status" value="1"/>
</dbReference>
<dbReference type="GO" id="GO:0000250">
    <property type="term" value="F:lanosterol synthase activity"/>
    <property type="evidence" value="ECO:0007669"/>
    <property type="project" value="UniProtKB-EC"/>
</dbReference>
<dbReference type="EC" id="5.4.99.7" evidence="7"/>
<dbReference type="GO" id="GO:0005811">
    <property type="term" value="C:lipid droplet"/>
    <property type="evidence" value="ECO:0007669"/>
    <property type="project" value="InterPro"/>
</dbReference>
<dbReference type="STRING" id="61424.A0A2T9Y840"/>
<feature type="domain" description="Squalene cyclase N-terminal" evidence="10">
    <location>
        <begin position="520"/>
        <end position="785"/>
    </location>
</feature>
<dbReference type="FunFam" id="1.50.10.20:FF:000003">
    <property type="entry name" value="Terpene cyclase/mutase family member"/>
    <property type="match status" value="1"/>
</dbReference>
<feature type="domain" description="FAD dependent oxidoreductase" evidence="8">
    <location>
        <begin position="1167"/>
        <end position="1531"/>
    </location>
</feature>
<evidence type="ECO:0000256" key="4">
    <source>
        <dbReference type="ARBA" id="ARBA00022955"/>
    </source>
</evidence>
<dbReference type="SFLD" id="SFLDG01016">
    <property type="entry name" value="Prenyltransferase_Like_2"/>
    <property type="match status" value="1"/>
</dbReference>
<organism evidence="11 12">
    <name type="scientific">Furculomyces boomerangus</name>
    <dbReference type="NCBI Taxonomy" id="61424"/>
    <lineage>
        <taxon>Eukaryota</taxon>
        <taxon>Fungi</taxon>
        <taxon>Fungi incertae sedis</taxon>
        <taxon>Zoopagomycota</taxon>
        <taxon>Kickxellomycotina</taxon>
        <taxon>Harpellomycetes</taxon>
        <taxon>Harpellales</taxon>
        <taxon>Harpellaceae</taxon>
        <taxon>Furculomyces</taxon>
    </lineage>
</organism>
<dbReference type="Pfam" id="PF13249">
    <property type="entry name" value="SQHop_cyclase_N"/>
    <property type="match status" value="1"/>
</dbReference>
<proteinExistence type="inferred from homology"/>
<dbReference type="PANTHER" id="PTHR11764">
    <property type="entry name" value="TERPENE CYCLASE/MUTASE FAMILY MEMBER"/>
    <property type="match status" value="1"/>
</dbReference>
<dbReference type="CDD" id="cd02892">
    <property type="entry name" value="SQCY_1"/>
    <property type="match status" value="1"/>
</dbReference>
<evidence type="ECO:0000313" key="12">
    <source>
        <dbReference type="Proteomes" id="UP000245699"/>
    </source>
</evidence>
<dbReference type="PROSITE" id="PS00677">
    <property type="entry name" value="DAO"/>
    <property type="match status" value="1"/>
</dbReference>
<dbReference type="Gene3D" id="3.40.50.720">
    <property type="entry name" value="NAD(P)-binding Rossmann-like Domain"/>
    <property type="match status" value="1"/>
</dbReference>
<dbReference type="InterPro" id="IPR008930">
    <property type="entry name" value="Terpenoid_cyclase/PrenylTrfase"/>
</dbReference>
<evidence type="ECO:0000313" key="11">
    <source>
        <dbReference type="EMBL" id="PVU88503.1"/>
    </source>
</evidence>
<dbReference type="Pfam" id="PF01266">
    <property type="entry name" value="DAO"/>
    <property type="match status" value="1"/>
</dbReference>
<dbReference type="InterPro" id="IPR002365">
    <property type="entry name" value="Terpene_synthase_CS"/>
</dbReference>
<dbReference type="GO" id="GO:0006695">
    <property type="term" value="P:cholesterol biosynthetic process"/>
    <property type="evidence" value="ECO:0007669"/>
    <property type="project" value="TreeGrafter"/>
</dbReference>
<evidence type="ECO:0000256" key="7">
    <source>
        <dbReference type="ARBA" id="ARBA00029485"/>
    </source>
</evidence>
<name>A0A2T9Y840_9FUNG</name>
<reference evidence="11 12" key="1">
    <citation type="journal article" date="2018" name="MBio">
        <title>Comparative Genomics Reveals the Core Gene Toolbox for the Fungus-Insect Symbiosis.</title>
        <authorList>
            <person name="Wang Y."/>
            <person name="Stata M."/>
            <person name="Wang W."/>
            <person name="Stajich J.E."/>
            <person name="White M.M."/>
            <person name="Moncalvo J.M."/>
        </authorList>
    </citation>
    <scope>NUCLEOTIDE SEQUENCE [LARGE SCALE GENOMIC DNA]</scope>
    <source>
        <strain evidence="11 12">AUS-77-4</strain>
    </source>
</reference>
<dbReference type="GO" id="GO:0003884">
    <property type="term" value="F:D-amino-acid oxidase activity"/>
    <property type="evidence" value="ECO:0007669"/>
    <property type="project" value="InterPro"/>
</dbReference>
<dbReference type="Pfam" id="PF13243">
    <property type="entry name" value="SQHop_cyclase_C"/>
    <property type="match status" value="1"/>
</dbReference>
<comment type="caution">
    <text evidence="11">The sequence shown here is derived from an EMBL/GenBank/DDBJ whole genome shotgun (WGS) entry which is preliminary data.</text>
</comment>
<evidence type="ECO:0000256" key="6">
    <source>
        <dbReference type="ARBA" id="ARBA00023235"/>
    </source>
</evidence>
<gene>
    <name evidence="11" type="ORF">BB559_005543</name>
</gene>
<dbReference type="PANTHER" id="PTHR11764:SF20">
    <property type="entry name" value="LANOSTEROL SYNTHASE"/>
    <property type="match status" value="1"/>
</dbReference>
<sequence>MSVQILKSWISGFISKDDFKFGATYSTPNRIQLINIKDPERESPIYPGQYAIVSDSEVFVDALFSEESIALYEFSNESKFADGKGMLILLQEFSIDIVDNNPIHNRKIGKLTTNQTGTSTKKNGKTILNIKKFISLGAENIGIFSFSSIKPLNTDNTIPELFNNRDRHSDYLFFYEIEELAENNTPFFNLLKEPIIDLLNEDELLGIYYKKNLWYQAKDLFVECNRRGSLNDTTFANQSNVKELNKLMMYPNDVNTLCSYNSIVSSLITPSTGQDSFFGFMKNFMEKEEKNCEGRSINTRVNEVENPGNDKSCLNYTGNHTYNSLNENRKKFDEDKIEISKEVIDSDLWIEDISDWIDNNYEEEIVVSDPNTNVSSESTLKGYPLVSALEEVDDNKVQNHEFDKECLGESQNITVKDAEEDSTNSADDLSNEISLKSTIVWSMIKCELAHTYQTDLTRWRLVVDEGRHFWKYIDNDVEASHNPQSLLEKYWIGLPYNDLTENLKPPENAMQSAINGFEFFKKLQTDDGHWAGAYDGPMFITCGIVISNYICGRSFTKQQSSEMIRYLLNRANPVDGGWGLHFEGKTTVFGTGMNYTTLRILGVDPDNEAMVKARNTLHNLGSATAIPSWGKFWLSALGVYEWEGLMPLPPEPWLLPEFVPIFPGNWWVHTRAVYLGMCHIYALRKSMPLNNLTQSLRKELYTQDYDSINWKAQQQNVSEADRYIPNSVTLKLFCFANNLYERFHLKSLRKKALEETLLQIHLELENTNYLCIAPVNYAVNMLVMYYEHGTESKWFKGMVDRLPDCMWLCREGLAGTGTNGSQLWDTALLAQACVYTGLAQMDENKESMQKTLDFLAVSQIKQNPRDYGRCYRQTTLGAWPFSTRDQGYTVSDTTSEGLKAALMLQQLNFTKPMIEEKMFCNTVDVLLSMQNQDGGFASYEKVRGPKWLESINASEVFGRIMTEYTYPECTTSVVLGLTMFQKVYPNYRSEEIKNTIEKAVQFILNIQRDDGSWYGSWGICFTYAAMFAMNSLSSVGLNYGNCENVVKGCNFLLAHQNEDGGWGESYSSCEIGIYSPHPDGSQVVNTSFSVLALMAAKCPDKEAIKRGIDLIMSRQQPNGEWLQEGIEGVFNKNWLPNTPLSFPTLHFISSNIKLLFFEMSHSSNKQRVIVLGAGVIGLTTALVLQRSNKYQVLIVSEHIVTTPDPSSESITVDNFEFRDPTTVPALKMASPYSGAHWRSLSTNDDKKSQSFEKYTYNAMMKLVETDPTCPIKVIKGIDLYKGDPTNSWYFDFVRDFKVLEKHELPEGIKLGVEYSTLVINSPEYLVWLYKLFVKAGGIVKQARVDSLRELEQFETEFGLSNQQKHNSDLIIVNCSALGSAKLVDVQDPLVHPVRGQVAIVWAPQVQRTVTRIGGKFMRYVIPRGNGTVILGGTHFAYDYNEKVDDQTTIEILRETLELTPELVPDTSLSSDQRLDELSKKVLAVKVGFRPGRVGGVRIEEDKFYGKSGDKVKVIHNYGHSGFGIQSSWGYATQVYKMLQSSKL</sequence>
<dbReference type="EMBL" id="MBFT01000620">
    <property type="protein sequence ID" value="PVU88503.1"/>
    <property type="molecule type" value="Genomic_DNA"/>
</dbReference>
<dbReference type="InterPro" id="IPR018333">
    <property type="entry name" value="Squalene_cyclase"/>
</dbReference>
<dbReference type="SUPFAM" id="SSF48239">
    <property type="entry name" value="Terpenoid cyclases/Protein prenyltransferases"/>
    <property type="match status" value="2"/>
</dbReference>
<evidence type="ECO:0000256" key="3">
    <source>
        <dbReference type="ARBA" id="ARBA00022737"/>
    </source>
</evidence>
<accession>A0A2T9Y840</accession>
<dbReference type="OrthoDB" id="409956at2759"/>
<dbReference type="InterPro" id="IPR032696">
    <property type="entry name" value="SQ_cyclase_C"/>
</dbReference>
<dbReference type="GO" id="GO:0016104">
    <property type="term" value="P:triterpenoid biosynthetic process"/>
    <property type="evidence" value="ECO:0007669"/>
    <property type="project" value="InterPro"/>
</dbReference>
<keyword evidence="3" id="KW-0677">Repeat</keyword>
<comment type="similarity">
    <text evidence="1">Belongs to the terpene cyclase/mutase family.</text>
</comment>
<evidence type="ECO:0000259" key="8">
    <source>
        <dbReference type="Pfam" id="PF01266"/>
    </source>
</evidence>
<dbReference type="SUPFAM" id="SSF51971">
    <property type="entry name" value="Nucleotide-binding domain"/>
    <property type="match status" value="1"/>
</dbReference>
<dbReference type="FunFam" id="1.50.10.20:FF:000002">
    <property type="entry name" value="Terpene cyclase/mutase family member"/>
    <property type="match status" value="1"/>
</dbReference>
<dbReference type="Gene3D" id="1.50.10.20">
    <property type="match status" value="2"/>
</dbReference>
<dbReference type="Gene3D" id="3.30.9.10">
    <property type="entry name" value="D-Amino Acid Oxidase, subunit A, domain 2"/>
    <property type="match status" value="1"/>
</dbReference>